<evidence type="ECO:0000256" key="3">
    <source>
        <dbReference type="ARBA" id="ARBA00022777"/>
    </source>
</evidence>
<dbReference type="Gene3D" id="3.40.50.10330">
    <property type="entry name" value="Probable inorganic polyphosphate/atp-NAD kinase, domain 1"/>
    <property type="match status" value="1"/>
</dbReference>
<evidence type="ECO:0000313" key="7">
    <source>
        <dbReference type="Proteomes" id="UP000321523"/>
    </source>
</evidence>
<dbReference type="PANTHER" id="PTHR12358">
    <property type="entry name" value="SPHINGOSINE KINASE"/>
    <property type="match status" value="1"/>
</dbReference>
<accession>A0A512DYB0</accession>
<dbReference type="Gene3D" id="2.60.200.40">
    <property type="match status" value="1"/>
</dbReference>
<dbReference type="Pfam" id="PF00781">
    <property type="entry name" value="DAGK_cat"/>
    <property type="match status" value="1"/>
</dbReference>
<dbReference type="EMBL" id="BJYZ01000028">
    <property type="protein sequence ID" value="GEO41463.1"/>
    <property type="molecule type" value="Genomic_DNA"/>
</dbReference>
<dbReference type="InterPro" id="IPR001206">
    <property type="entry name" value="Diacylglycerol_kinase_cat_dom"/>
</dbReference>
<dbReference type="InterPro" id="IPR050187">
    <property type="entry name" value="Lipid_Phosphate_FormReg"/>
</dbReference>
<dbReference type="SMART" id="SM00046">
    <property type="entry name" value="DAGKc"/>
    <property type="match status" value="1"/>
</dbReference>
<sequence length="305" mass="32485">MPRMRALLLHSPSAGEGGPSKDLLLDLFRKSGFDPCYCSVKDIAIVETLGQPHDLIVAIGGDGTVTRVLTHMPDRSIPVAILPQGTANNIARSLGISGDPEALVPALRDAARRPFDIAAATGPWGKHRFIEAVGLGLLARGMAEIDAADISGQEQLVCSRRKFARLLTEAEPEHLEMTLDGKELAGDFLVLEIMNISHVGPGLNLAPNADPGDGLLDVVHAHADRREALLEWLNEGDYGEEPPVDITRAKVVEVTWAGTSLRLGDNFSPAPGAVPKLTVGLEPEQACVLIPSIDTPSANHEEGRP</sequence>
<keyword evidence="3 6" id="KW-0418">Kinase</keyword>
<dbReference type="PROSITE" id="PS50146">
    <property type="entry name" value="DAGK"/>
    <property type="match status" value="1"/>
</dbReference>
<keyword evidence="4" id="KW-0067">ATP-binding</keyword>
<reference evidence="6 7" key="1">
    <citation type="submission" date="2019-07" db="EMBL/GenBank/DDBJ databases">
        <title>Whole genome shotgun sequence of Skermanella aerolata NBRC 106429.</title>
        <authorList>
            <person name="Hosoyama A."/>
            <person name="Uohara A."/>
            <person name="Ohji S."/>
            <person name="Ichikawa N."/>
        </authorList>
    </citation>
    <scope>NUCLEOTIDE SEQUENCE [LARGE SCALE GENOMIC DNA]</scope>
    <source>
        <strain evidence="6 7">NBRC 106429</strain>
    </source>
</reference>
<protein>
    <submittedName>
        <fullName evidence="6">Diacylglycerol kinase</fullName>
    </submittedName>
</protein>
<feature type="domain" description="DAGKc" evidence="5">
    <location>
        <begin position="45"/>
        <end position="125"/>
    </location>
</feature>
<comment type="caution">
    <text evidence="6">The sequence shown here is derived from an EMBL/GenBank/DDBJ whole genome shotgun (WGS) entry which is preliminary data.</text>
</comment>
<dbReference type="Proteomes" id="UP000321523">
    <property type="component" value="Unassembled WGS sequence"/>
</dbReference>
<proteinExistence type="predicted"/>
<dbReference type="InterPro" id="IPR016064">
    <property type="entry name" value="NAD/diacylglycerol_kinase_sf"/>
</dbReference>
<name>A0A512DYB0_9PROT</name>
<dbReference type="GO" id="GO:0016301">
    <property type="term" value="F:kinase activity"/>
    <property type="evidence" value="ECO:0007669"/>
    <property type="project" value="UniProtKB-KW"/>
</dbReference>
<evidence type="ECO:0000313" key="6">
    <source>
        <dbReference type="EMBL" id="GEO41463.1"/>
    </source>
</evidence>
<evidence type="ECO:0000256" key="4">
    <source>
        <dbReference type="ARBA" id="ARBA00022840"/>
    </source>
</evidence>
<dbReference type="PANTHER" id="PTHR12358:SF54">
    <property type="entry name" value="SPHINGOSINE KINASE RELATED PROTEIN"/>
    <property type="match status" value="1"/>
</dbReference>
<dbReference type="InterPro" id="IPR045540">
    <property type="entry name" value="YegS/DAGK_C"/>
</dbReference>
<organism evidence="6 7">
    <name type="scientific">Skermanella aerolata</name>
    <dbReference type="NCBI Taxonomy" id="393310"/>
    <lineage>
        <taxon>Bacteria</taxon>
        <taxon>Pseudomonadati</taxon>
        <taxon>Pseudomonadota</taxon>
        <taxon>Alphaproteobacteria</taxon>
        <taxon>Rhodospirillales</taxon>
        <taxon>Azospirillaceae</taxon>
        <taxon>Skermanella</taxon>
    </lineage>
</organism>
<keyword evidence="2" id="KW-0547">Nucleotide-binding</keyword>
<evidence type="ECO:0000256" key="2">
    <source>
        <dbReference type="ARBA" id="ARBA00022741"/>
    </source>
</evidence>
<keyword evidence="7" id="KW-1185">Reference proteome</keyword>
<dbReference type="InterPro" id="IPR017438">
    <property type="entry name" value="ATP-NAD_kinase_N"/>
</dbReference>
<evidence type="ECO:0000256" key="1">
    <source>
        <dbReference type="ARBA" id="ARBA00022679"/>
    </source>
</evidence>
<dbReference type="GO" id="GO:0005524">
    <property type="term" value="F:ATP binding"/>
    <property type="evidence" value="ECO:0007669"/>
    <property type="project" value="UniProtKB-KW"/>
</dbReference>
<gene>
    <name evidence="6" type="ORF">SAE02_56110</name>
</gene>
<evidence type="ECO:0000259" key="5">
    <source>
        <dbReference type="PROSITE" id="PS50146"/>
    </source>
</evidence>
<dbReference type="SUPFAM" id="SSF111331">
    <property type="entry name" value="NAD kinase/diacylglycerol kinase-like"/>
    <property type="match status" value="1"/>
</dbReference>
<dbReference type="Pfam" id="PF19279">
    <property type="entry name" value="YegS_C"/>
    <property type="match status" value="1"/>
</dbReference>
<keyword evidence="1" id="KW-0808">Transferase</keyword>
<dbReference type="AlphaFoldDB" id="A0A512DYB0"/>